<accession>A0A0E2HAK3</accession>
<dbReference type="Proteomes" id="UP000013085">
    <property type="component" value="Unassembled WGS sequence"/>
</dbReference>
<name>A0A0E2HAK3_9FIRM</name>
<evidence type="ECO:0000313" key="2">
    <source>
        <dbReference type="EMBL" id="ENZ14097.1"/>
    </source>
</evidence>
<sequence>MTSNYRELTGRERQRLRKLITTHCASYDKEYGCLPLDCDCPMFGICYTNSTLCRYFRSAVLPEDAELEAVFNHTPTMKCKQCGIRPSDAAHPAAAAFRTDKDVNVPHRLQELRHEKSPVFFPETLVPLERKYQFQVFLFPRLFRNP</sequence>
<dbReference type="AlphaFoldDB" id="A0A0E2HAK3"/>
<feature type="domain" description="Cysteine-rich VLP" evidence="1">
    <location>
        <begin position="9"/>
        <end position="64"/>
    </location>
</feature>
<dbReference type="GeneID" id="89538397"/>
<gene>
    <name evidence="2" type="ORF">HMPREF1090_02389</name>
</gene>
<evidence type="ECO:0000313" key="3">
    <source>
        <dbReference type="Proteomes" id="UP000013085"/>
    </source>
</evidence>
<dbReference type="Pfam" id="PF14194">
    <property type="entry name" value="Cys_rich_VLP"/>
    <property type="match status" value="1"/>
</dbReference>
<reference evidence="2 3" key="1">
    <citation type="submission" date="2013-01" db="EMBL/GenBank/DDBJ databases">
        <title>The Genome Sequence of Clostridium clostridioforme 90A8.</title>
        <authorList>
            <consortium name="The Broad Institute Genome Sequencing Platform"/>
            <person name="Earl A."/>
            <person name="Ward D."/>
            <person name="Feldgarden M."/>
            <person name="Gevers D."/>
            <person name="Courvalin P."/>
            <person name="Lambert T."/>
            <person name="Walker B."/>
            <person name="Young S.K."/>
            <person name="Zeng Q."/>
            <person name="Gargeya S."/>
            <person name="Fitzgerald M."/>
            <person name="Haas B."/>
            <person name="Abouelleil A."/>
            <person name="Alvarado L."/>
            <person name="Arachchi H.M."/>
            <person name="Berlin A.M."/>
            <person name="Chapman S.B."/>
            <person name="Dewar J."/>
            <person name="Goldberg J."/>
            <person name="Griggs A."/>
            <person name="Gujja S."/>
            <person name="Hansen M."/>
            <person name="Howarth C."/>
            <person name="Imamovic A."/>
            <person name="Larimer J."/>
            <person name="McCowan C."/>
            <person name="Murphy C."/>
            <person name="Neiman D."/>
            <person name="Pearson M."/>
            <person name="Priest M."/>
            <person name="Roberts A."/>
            <person name="Saif S."/>
            <person name="Shea T."/>
            <person name="Sisk P."/>
            <person name="Sykes S."/>
            <person name="Wortman J."/>
            <person name="Nusbaum C."/>
            <person name="Birren B."/>
        </authorList>
    </citation>
    <scope>NUCLEOTIDE SEQUENCE [LARGE SCALE GENOMIC DNA]</scope>
    <source>
        <strain evidence="2 3">90A8</strain>
    </source>
</reference>
<comment type="caution">
    <text evidence="2">The sequence shown here is derived from an EMBL/GenBank/DDBJ whole genome shotgun (WGS) entry which is preliminary data.</text>
</comment>
<protein>
    <recommendedName>
        <fullName evidence="1">Cysteine-rich VLP domain-containing protein</fullName>
    </recommendedName>
</protein>
<dbReference type="RefSeq" id="WP_002595804.1">
    <property type="nucleotide sequence ID" value="NZ_KB851020.1"/>
</dbReference>
<dbReference type="HOGENOM" id="CLU_1774149_0_0_9"/>
<evidence type="ECO:0000259" key="1">
    <source>
        <dbReference type="Pfam" id="PF14194"/>
    </source>
</evidence>
<proteinExistence type="predicted"/>
<organism evidence="2 3">
    <name type="scientific">[Clostridium] clostridioforme 90A8</name>
    <dbReference type="NCBI Taxonomy" id="999408"/>
    <lineage>
        <taxon>Bacteria</taxon>
        <taxon>Bacillati</taxon>
        <taxon>Bacillota</taxon>
        <taxon>Clostridia</taxon>
        <taxon>Lachnospirales</taxon>
        <taxon>Lachnospiraceae</taxon>
        <taxon>Enterocloster</taxon>
    </lineage>
</organism>
<dbReference type="InterPro" id="IPR025973">
    <property type="entry name" value="Cys_rich_VLP_dom"/>
</dbReference>
<dbReference type="EMBL" id="AGYR01000026">
    <property type="protein sequence ID" value="ENZ14097.1"/>
    <property type="molecule type" value="Genomic_DNA"/>
</dbReference>